<name>A0A0P1B4F0_PLAHL</name>
<organism evidence="1 2">
    <name type="scientific">Plasmopara halstedii</name>
    <name type="common">Downy mildew of sunflower</name>
    <dbReference type="NCBI Taxonomy" id="4781"/>
    <lineage>
        <taxon>Eukaryota</taxon>
        <taxon>Sar</taxon>
        <taxon>Stramenopiles</taxon>
        <taxon>Oomycota</taxon>
        <taxon>Peronosporomycetes</taxon>
        <taxon>Peronosporales</taxon>
        <taxon>Peronosporaceae</taxon>
        <taxon>Plasmopara</taxon>
    </lineage>
</organism>
<protein>
    <submittedName>
        <fullName evidence="1">Uncharacterized protein</fullName>
    </submittedName>
</protein>
<dbReference type="GeneID" id="36402455"/>
<dbReference type="RefSeq" id="XP_024586016.1">
    <property type="nucleotide sequence ID" value="XM_024720859.1"/>
</dbReference>
<evidence type="ECO:0000313" key="1">
    <source>
        <dbReference type="EMBL" id="CEG49647.1"/>
    </source>
</evidence>
<keyword evidence="2" id="KW-1185">Reference proteome</keyword>
<dbReference type="EMBL" id="CCYD01003090">
    <property type="protein sequence ID" value="CEG49647.1"/>
    <property type="molecule type" value="Genomic_DNA"/>
</dbReference>
<dbReference type="AlphaFoldDB" id="A0A0P1B4F0"/>
<proteinExistence type="predicted"/>
<sequence length="71" mass="8042">MRDKIALIARRITFSSNIVLGIVNSSKLYSIVLSLDVTTRRIVDSSNSASTYQVMEVLSDFDDTRIWSPFK</sequence>
<evidence type="ECO:0000313" key="2">
    <source>
        <dbReference type="Proteomes" id="UP000054928"/>
    </source>
</evidence>
<dbReference type="Proteomes" id="UP000054928">
    <property type="component" value="Unassembled WGS sequence"/>
</dbReference>
<reference evidence="2" key="1">
    <citation type="submission" date="2014-09" db="EMBL/GenBank/DDBJ databases">
        <authorList>
            <person name="Sharma Rahul"/>
            <person name="Thines Marco"/>
        </authorList>
    </citation>
    <scope>NUCLEOTIDE SEQUENCE [LARGE SCALE GENOMIC DNA]</scope>
</reference>
<accession>A0A0P1B4F0</accession>